<feature type="domain" description="C2H2-type" evidence="3">
    <location>
        <begin position="518"/>
        <end position="542"/>
    </location>
</feature>
<feature type="compositionally biased region" description="Low complexity" evidence="2">
    <location>
        <begin position="33"/>
        <end position="45"/>
    </location>
</feature>
<name>A0A8H7TJV2_9HELO</name>
<evidence type="ECO:0000259" key="3">
    <source>
        <dbReference type="PROSITE" id="PS50157"/>
    </source>
</evidence>
<sequence>MKVVAESNVSASNAISRVSTAPSPEPLDKGKLASANNANKIASKNTRQASRPLNQQKQTPKRRAQVSNDPSPTAEAIPRACLRQKSLELNTLRQTWHHEVDSLRNTISQHTQTELSLRAEFQHLVIARQAHELAGKDPLEYELFQLNQTVWSLNRRVHKMQKLAGFAKIGTDGERGAEGVERRVVDEAVERIAKKLQLLGCGRDVVVPRIEENSDVGGLLRTVFEDIPEAKDRVGMLRNTLAKFGAGMLVRTFVLAALRDWVFATAFPDYSPRNVKLLEAYRNMILTHDGWNSLHNLEFVAYDSLIDNNDFKEVLVPRRAKELTARLSRALAPLFSDDPVAETWGDGLEVAEERRFRLTEIFETGLHLKASMVRIDQSFEFVIFPPGTSPIRERTSDIDDQGTGYADPEQNGDNWLAASIHLYKIDASSPRDGLKDALVQSRNSVKRSADERTEASLYIKKLLLPKTETVTQDDRQDWISDDEEERRSDKEYEGGKTPSVPQQPPQRRIMLPESEKQHDCPICSRRFAHPRSLQQHSKKVEL</sequence>
<dbReference type="EMBL" id="JAFJYH010000078">
    <property type="protein sequence ID" value="KAG4420736.1"/>
    <property type="molecule type" value="Genomic_DNA"/>
</dbReference>
<feature type="region of interest" description="Disordered" evidence="2">
    <location>
        <begin position="392"/>
        <end position="411"/>
    </location>
</feature>
<dbReference type="InterPro" id="IPR013087">
    <property type="entry name" value="Znf_C2H2_type"/>
</dbReference>
<protein>
    <recommendedName>
        <fullName evidence="3">C2H2-type domain-containing protein</fullName>
    </recommendedName>
</protein>
<feature type="compositionally biased region" description="Polar residues" evidence="2">
    <location>
        <begin position="7"/>
        <end position="22"/>
    </location>
</feature>
<keyword evidence="1" id="KW-0479">Metal-binding</keyword>
<dbReference type="GO" id="GO:0008270">
    <property type="term" value="F:zinc ion binding"/>
    <property type="evidence" value="ECO:0007669"/>
    <property type="project" value="UniProtKB-KW"/>
</dbReference>
<comment type="caution">
    <text evidence="4">The sequence shown here is derived from an EMBL/GenBank/DDBJ whole genome shotgun (WGS) entry which is preliminary data.</text>
</comment>
<proteinExistence type="predicted"/>
<feature type="compositionally biased region" description="Basic and acidic residues" evidence="2">
    <location>
        <begin position="485"/>
        <end position="494"/>
    </location>
</feature>
<dbReference type="AlphaFoldDB" id="A0A8H7TJV2"/>
<evidence type="ECO:0000256" key="1">
    <source>
        <dbReference type="PROSITE-ProRule" id="PRU00042"/>
    </source>
</evidence>
<dbReference type="OrthoDB" id="303107at2759"/>
<evidence type="ECO:0000313" key="5">
    <source>
        <dbReference type="Proteomes" id="UP000664132"/>
    </source>
</evidence>
<dbReference type="PROSITE" id="PS50157">
    <property type="entry name" value="ZINC_FINGER_C2H2_2"/>
    <property type="match status" value="1"/>
</dbReference>
<keyword evidence="5" id="KW-1185">Reference proteome</keyword>
<reference evidence="4" key="1">
    <citation type="submission" date="2021-02" db="EMBL/GenBank/DDBJ databases">
        <title>Genome sequence Cadophora malorum strain M34.</title>
        <authorList>
            <person name="Stefanovic E."/>
            <person name="Vu D."/>
            <person name="Scully C."/>
            <person name="Dijksterhuis J."/>
            <person name="Roader J."/>
            <person name="Houbraken J."/>
        </authorList>
    </citation>
    <scope>NUCLEOTIDE SEQUENCE</scope>
    <source>
        <strain evidence="4">M34</strain>
    </source>
</reference>
<evidence type="ECO:0000313" key="4">
    <source>
        <dbReference type="EMBL" id="KAG4420736.1"/>
    </source>
</evidence>
<dbReference type="Proteomes" id="UP000664132">
    <property type="component" value="Unassembled WGS sequence"/>
</dbReference>
<organism evidence="4 5">
    <name type="scientific">Cadophora malorum</name>
    <dbReference type="NCBI Taxonomy" id="108018"/>
    <lineage>
        <taxon>Eukaryota</taxon>
        <taxon>Fungi</taxon>
        <taxon>Dikarya</taxon>
        <taxon>Ascomycota</taxon>
        <taxon>Pezizomycotina</taxon>
        <taxon>Leotiomycetes</taxon>
        <taxon>Helotiales</taxon>
        <taxon>Ploettnerulaceae</taxon>
        <taxon>Cadophora</taxon>
    </lineage>
</organism>
<evidence type="ECO:0000256" key="2">
    <source>
        <dbReference type="SAM" id="MobiDB-lite"/>
    </source>
</evidence>
<gene>
    <name evidence="4" type="ORF">IFR04_006122</name>
</gene>
<feature type="region of interest" description="Disordered" evidence="2">
    <location>
        <begin position="1"/>
        <end position="78"/>
    </location>
</feature>
<accession>A0A8H7TJV2</accession>
<keyword evidence="1" id="KW-0862">Zinc</keyword>
<feature type="region of interest" description="Disordered" evidence="2">
    <location>
        <begin position="470"/>
        <end position="542"/>
    </location>
</feature>
<feature type="compositionally biased region" description="Polar residues" evidence="2">
    <location>
        <begin position="46"/>
        <end position="58"/>
    </location>
</feature>
<keyword evidence="1" id="KW-0863">Zinc-finger</keyword>